<dbReference type="STRING" id="1445510.YC6258_00789"/>
<keyword evidence="2" id="KW-1185">Reference proteome</keyword>
<gene>
    <name evidence="1" type="ORF">YC6258_00789</name>
</gene>
<organism evidence="1 2">
    <name type="scientific">Gynuella sunshinyii YC6258</name>
    <dbReference type="NCBI Taxonomy" id="1445510"/>
    <lineage>
        <taxon>Bacteria</taxon>
        <taxon>Pseudomonadati</taxon>
        <taxon>Pseudomonadota</taxon>
        <taxon>Gammaproteobacteria</taxon>
        <taxon>Oceanospirillales</taxon>
        <taxon>Saccharospirillaceae</taxon>
        <taxon>Gynuella</taxon>
    </lineage>
</organism>
<evidence type="ECO:0000313" key="1">
    <source>
        <dbReference type="EMBL" id="AJQ92839.1"/>
    </source>
</evidence>
<proteinExistence type="predicted"/>
<protein>
    <submittedName>
        <fullName evidence="1">Uncharacterized protein</fullName>
    </submittedName>
</protein>
<sequence>MNTCFAYSPASQEGLPVISWYWSYGTPVRSDSICGIPS</sequence>
<dbReference type="EMBL" id="CP007142">
    <property type="protein sequence ID" value="AJQ92839.1"/>
    <property type="molecule type" value="Genomic_DNA"/>
</dbReference>
<evidence type="ECO:0000313" key="2">
    <source>
        <dbReference type="Proteomes" id="UP000032266"/>
    </source>
</evidence>
<accession>A0A0C5VRG1</accession>
<reference evidence="1 2" key="1">
    <citation type="submission" date="2014-01" db="EMBL/GenBank/DDBJ databases">
        <title>Full genme sequencing of cellulolytic bacterium Gynuella sunshinyii YC6258T gen. nov., sp. nov.</title>
        <authorList>
            <person name="Khan H."/>
            <person name="Chung E.J."/>
            <person name="Chung Y.R."/>
        </authorList>
    </citation>
    <scope>NUCLEOTIDE SEQUENCE [LARGE SCALE GENOMIC DNA]</scope>
    <source>
        <strain evidence="1 2">YC6258</strain>
    </source>
</reference>
<name>A0A0C5VRG1_9GAMM</name>
<dbReference type="AlphaFoldDB" id="A0A0C5VRG1"/>
<dbReference type="Proteomes" id="UP000032266">
    <property type="component" value="Chromosome"/>
</dbReference>
<dbReference type="HOGENOM" id="CLU_3328458_0_0_6"/>
<dbReference type="KEGG" id="gsn:YC6258_00789"/>